<dbReference type="EC" id="1.1.1.179" evidence="3"/>
<dbReference type="KEGG" id="cre:CHLRE_01g003200v5"/>
<dbReference type="InParanoid" id="A0A2K3E4U2"/>
<keyword evidence="9" id="KW-1185">Reference proteome</keyword>
<dbReference type="Gramene" id="PNW87815">
    <property type="protein sequence ID" value="PNW87815"/>
    <property type="gene ID" value="CHLRE_01g003200v5"/>
</dbReference>
<dbReference type="SUPFAM" id="SSF51735">
    <property type="entry name" value="NAD(P)-binding Rossmann-fold domains"/>
    <property type="match status" value="1"/>
</dbReference>
<evidence type="ECO:0000256" key="6">
    <source>
        <dbReference type="SAM" id="MobiDB-lite"/>
    </source>
</evidence>
<evidence type="ECO:0000256" key="4">
    <source>
        <dbReference type="ARBA" id="ARBA00042988"/>
    </source>
</evidence>
<accession>A0A2K3E4U2</accession>
<dbReference type="SUPFAM" id="SSF55347">
    <property type="entry name" value="Glyceraldehyde-3-phosphate dehydrogenase-like, C-terminal domain"/>
    <property type="match status" value="1"/>
</dbReference>
<dbReference type="InterPro" id="IPR000683">
    <property type="entry name" value="Gfo/Idh/MocA-like_OxRdtase_N"/>
</dbReference>
<dbReference type="Gene3D" id="3.30.360.10">
    <property type="entry name" value="Dihydrodipicolinate Reductase, domain 2"/>
    <property type="match status" value="1"/>
</dbReference>
<dbReference type="Proteomes" id="UP000006906">
    <property type="component" value="Chromosome 1"/>
</dbReference>
<dbReference type="OrthoDB" id="2129491at2759"/>
<feature type="compositionally biased region" description="Gly residues" evidence="6">
    <location>
        <begin position="171"/>
        <end position="180"/>
    </location>
</feature>
<comment type="similarity">
    <text evidence="1">Belongs to the Gfo/Idh/MocA family.</text>
</comment>
<evidence type="ECO:0000313" key="8">
    <source>
        <dbReference type="EMBL" id="PNW87815.1"/>
    </source>
</evidence>
<dbReference type="InterPro" id="IPR050984">
    <property type="entry name" value="Gfo/Idh/MocA_domain"/>
</dbReference>
<dbReference type="PaxDb" id="3055-EDO98192"/>
<proteinExistence type="inferred from homology"/>
<dbReference type="GO" id="GO:0000166">
    <property type="term" value="F:nucleotide binding"/>
    <property type="evidence" value="ECO:0007669"/>
    <property type="project" value="InterPro"/>
</dbReference>
<dbReference type="Gene3D" id="3.40.50.720">
    <property type="entry name" value="NAD(P)-binding Rossmann-like Domain"/>
    <property type="match status" value="1"/>
</dbReference>
<dbReference type="ExpressionAtlas" id="A0A2K3E4U2">
    <property type="expression patterns" value="baseline"/>
</dbReference>
<sequence length="491" mass="50551">MPTTLPAFIDPGQLERVVKFLGIGGPPKTQPTVRVGVLGASQVATYAMLWPARRVPGAEVVAVAARDGARAREYAQQHGISRSYGSYEALLADPDVDAVYVGLPNGLHGTWAAAALAAGKHVLCEKPFTANQQEAIEVQALARQKRLVCREAFHYREHPLAEHLVQLLGGGGGGGEGGSSSGDSTGKSKSIRAGNGAAGTGGPLGRLRSMEAQVLIPKWVFGGANIRFQETLAGGAAMDAGCYCLHALRTLAAAAGVGGLPQVEWAQAELASPASQVVDGAIRGVLRWRGSGGGSGSGGSGALDAADDDVTARFTASLQWEGLLPRSTIDLEGDRGRMHVSNFIMPVFGHVVRLSTTTTTTTATATTSNTSGAPATRTTTLRVYGAGESTYWHQLDRFVADVRAVNEAVDSGDEGALLAASRLLAADEADCVANMGLLDDVYRAAGLQPRLPSAQAVARQAQQQQQQAAAASKAVQAAGSAAGQTAAGPTL</sequence>
<dbReference type="Pfam" id="PF01408">
    <property type="entry name" value="GFO_IDH_MocA"/>
    <property type="match status" value="1"/>
</dbReference>
<dbReference type="GeneID" id="5725927"/>
<dbReference type="PANTHER" id="PTHR22604:SF105">
    <property type="entry name" value="TRANS-1,2-DIHYDROBENZENE-1,2-DIOL DEHYDROGENASE"/>
    <property type="match status" value="1"/>
</dbReference>
<keyword evidence="2" id="KW-0560">Oxidoreductase</keyword>
<evidence type="ECO:0000256" key="3">
    <source>
        <dbReference type="ARBA" id="ARBA00038984"/>
    </source>
</evidence>
<organism evidence="8 9">
    <name type="scientific">Chlamydomonas reinhardtii</name>
    <name type="common">Chlamydomonas smithii</name>
    <dbReference type="NCBI Taxonomy" id="3055"/>
    <lineage>
        <taxon>Eukaryota</taxon>
        <taxon>Viridiplantae</taxon>
        <taxon>Chlorophyta</taxon>
        <taxon>core chlorophytes</taxon>
        <taxon>Chlorophyceae</taxon>
        <taxon>CS clade</taxon>
        <taxon>Chlamydomonadales</taxon>
        <taxon>Chlamydomonadaceae</taxon>
        <taxon>Chlamydomonas</taxon>
    </lineage>
</organism>
<dbReference type="AlphaFoldDB" id="A0A2K3E4U2"/>
<name>A0A2K3E4U2_CHLRE</name>
<dbReference type="PANTHER" id="PTHR22604">
    <property type="entry name" value="OXIDOREDUCTASES"/>
    <property type="match status" value="1"/>
</dbReference>
<evidence type="ECO:0000256" key="2">
    <source>
        <dbReference type="ARBA" id="ARBA00023002"/>
    </source>
</evidence>
<evidence type="ECO:0000313" key="9">
    <source>
        <dbReference type="Proteomes" id="UP000006906"/>
    </source>
</evidence>
<evidence type="ECO:0000259" key="7">
    <source>
        <dbReference type="Pfam" id="PF01408"/>
    </source>
</evidence>
<evidence type="ECO:0000256" key="1">
    <source>
        <dbReference type="ARBA" id="ARBA00010928"/>
    </source>
</evidence>
<dbReference type="STRING" id="3055.A0A2K3E4U2"/>
<feature type="region of interest" description="Disordered" evidence="6">
    <location>
        <begin position="171"/>
        <end position="197"/>
    </location>
</feature>
<gene>
    <name evidence="8" type="ORF">CHLRE_01g003200v5</name>
</gene>
<dbReference type="InterPro" id="IPR036291">
    <property type="entry name" value="NAD(P)-bd_dom_sf"/>
</dbReference>
<dbReference type="EMBL" id="CM008962">
    <property type="protein sequence ID" value="PNW87815.1"/>
    <property type="molecule type" value="Genomic_DNA"/>
</dbReference>
<dbReference type="RefSeq" id="XP_001700350.2">
    <property type="nucleotide sequence ID" value="XM_001700298.3"/>
</dbReference>
<reference evidence="8 9" key="1">
    <citation type="journal article" date="2007" name="Science">
        <title>The Chlamydomonas genome reveals the evolution of key animal and plant functions.</title>
        <authorList>
            <person name="Merchant S.S."/>
            <person name="Prochnik S.E."/>
            <person name="Vallon O."/>
            <person name="Harris E.H."/>
            <person name="Karpowicz S.J."/>
            <person name="Witman G.B."/>
            <person name="Terry A."/>
            <person name="Salamov A."/>
            <person name="Fritz-Laylin L.K."/>
            <person name="Marechal-Drouard L."/>
            <person name="Marshall W.F."/>
            <person name="Qu L.H."/>
            <person name="Nelson D.R."/>
            <person name="Sanderfoot A.A."/>
            <person name="Spalding M.H."/>
            <person name="Kapitonov V.V."/>
            <person name="Ren Q."/>
            <person name="Ferris P."/>
            <person name="Lindquist E."/>
            <person name="Shapiro H."/>
            <person name="Lucas S.M."/>
            <person name="Grimwood J."/>
            <person name="Schmutz J."/>
            <person name="Cardol P."/>
            <person name="Cerutti H."/>
            <person name="Chanfreau G."/>
            <person name="Chen C.L."/>
            <person name="Cognat V."/>
            <person name="Croft M.T."/>
            <person name="Dent R."/>
            <person name="Dutcher S."/>
            <person name="Fernandez E."/>
            <person name="Fukuzawa H."/>
            <person name="Gonzalez-Ballester D."/>
            <person name="Gonzalez-Halphen D."/>
            <person name="Hallmann A."/>
            <person name="Hanikenne M."/>
            <person name="Hippler M."/>
            <person name="Inwood W."/>
            <person name="Jabbari K."/>
            <person name="Kalanon M."/>
            <person name="Kuras R."/>
            <person name="Lefebvre P.A."/>
            <person name="Lemaire S.D."/>
            <person name="Lobanov A.V."/>
            <person name="Lohr M."/>
            <person name="Manuell A."/>
            <person name="Meier I."/>
            <person name="Mets L."/>
            <person name="Mittag M."/>
            <person name="Mittelmeier T."/>
            <person name="Moroney J.V."/>
            <person name="Moseley J."/>
            <person name="Napoli C."/>
            <person name="Nedelcu A.M."/>
            <person name="Niyogi K."/>
            <person name="Novoselov S.V."/>
            <person name="Paulsen I.T."/>
            <person name="Pazour G."/>
            <person name="Purton S."/>
            <person name="Ral J.P."/>
            <person name="Riano-Pachon D.M."/>
            <person name="Riekhof W."/>
            <person name="Rymarquis L."/>
            <person name="Schroda M."/>
            <person name="Stern D."/>
            <person name="Umen J."/>
            <person name="Willows R."/>
            <person name="Wilson N."/>
            <person name="Zimmer S.L."/>
            <person name="Allmer J."/>
            <person name="Balk J."/>
            <person name="Bisova K."/>
            <person name="Chen C.J."/>
            <person name="Elias M."/>
            <person name="Gendler K."/>
            <person name="Hauser C."/>
            <person name="Lamb M.R."/>
            <person name="Ledford H."/>
            <person name="Long J.C."/>
            <person name="Minagawa J."/>
            <person name="Page M.D."/>
            <person name="Pan J."/>
            <person name="Pootakham W."/>
            <person name="Roje S."/>
            <person name="Rose A."/>
            <person name="Stahlberg E."/>
            <person name="Terauchi A.M."/>
            <person name="Yang P."/>
            <person name="Ball S."/>
            <person name="Bowler C."/>
            <person name="Dieckmann C.L."/>
            <person name="Gladyshev V.N."/>
            <person name="Green P."/>
            <person name="Jorgensen R."/>
            <person name="Mayfield S."/>
            <person name="Mueller-Roeber B."/>
            <person name="Rajamani S."/>
            <person name="Sayre R.T."/>
            <person name="Brokstein P."/>
            <person name="Dubchak I."/>
            <person name="Goodstein D."/>
            <person name="Hornick L."/>
            <person name="Huang Y.W."/>
            <person name="Jhaveri J."/>
            <person name="Luo Y."/>
            <person name="Martinez D."/>
            <person name="Ngau W.C."/>
            <person name="Otillar B."/>
            <person name="Poliakov A."/>
            <person name="Porter A."/>
            <person name="Szajkowski L."/>
            <person name="Werner G."/>
            <person name="Zhou K."/>
            <person name="Grigoriev I.V."/>
            <person name="Rokhsar D.S."/>
            <person name="Grossman A.R."/>
        </authorList>
    </citation>
    <scope>NUCLEOTIDE SEQUENCE [LARGE SCALE GENOMIC DNA]</scope>
    <source>
        <strain evidence="9">CC-503</strain>
    </source>
</reference>
<dbReference type="OMA" id="EEAFHWQ"/>
<feature type="compositionally biased region" description="Low complexity" evidence="6">
    <location>
        <begin position="181"/>
        <end position="195"/>
    </location>
</feature>
<feature type="domain" description="Gfo/Idh/MocA-like oxidoreductase N-terminal" evidence="7">
    <location>
        <begin position="33"/>
        <end position="150"/>
    </location>
</feature>
<evidence type="ECO:0000256" key="5">
    <source>
        <dbReference type="ARBA" id="ARBA00049233"/>
    </source>
</evidence>
<comment type="catalytic activity">
    <reaction evidence="5">
        <text>D-xylose + NADP(+) = D-xylono-1,5-lactone + NADPH + H(+)</text>
        <dbReference type="Rhea" id="RHEA:22000"/>
        <dbReference type="ChEBI" id="CHEBI:15378"/>
        <dbReference type="ChEBI" id="CHEBI:15867"/>
        <dbReference type="ChEBI" id="CHEBI:53455"/>
        <dbReference type="ChEBI" id="CHEBI:57783"/>
        <dbReference type="ChEBI" id="CHEBI:58349"/>
        <dbReference type="EC" id="1.1.1.179"/>
    </reaction>
</comment>
<dbReference type="GO" id="GO:0047837">
    <property type="term" value="F:D-xylose 1-dehydrogenase (NADP+) activity"/>
    <property type="evidence" value="ECO:0007669"/>
    <property type="project" value="UniProtKB-EC"/>
</dbReference>
<protein>
    <recommendedName>
        <fullName evidence="3">D-xylose 1-dehydrogenase (NADP(+), D-xylono-1,5-lactone-forming)</fullName>
        <ecNumber evidence="3">1.1.1.179</ecNumber>
    </recommendedName>
    <alternativeName>
        <fullName evidence="4">D-xylose-NADP dehydrogenase</fullName>
    </alternativeName>
</protein>